<dbReference type="OrthoDB" id="241340at2759"/>
<dbReference type="CDD" id="cd18092">
    <property type="entry name" value="SpoU-like_TrmH"/>
    <property type="match status" value="1"/>
</dbReference>
<feature type="compositionally biased region" description="Basic residues" evidence="4">
    <location>
        <begin position="1"/>
        <end position="10"/>
    </location>
</feature>
<evidence type="ECO:0000259" key="5">
    <source>
        <dbReference type="Pfam" id="PF00588"/>
    </source>
</evidence>
<keyword evidence="1" id="KW-0820">tRNA-binding</keyword>
<sequence length="290" mass="33136">MSLRSDKRKLKLEEQGEASMEDEDLSHVNQPIPVDSKFLDAFKIERMLRKAETILQLRTDRFLLVLERPLMTDNYLGCLRTAECLGIQNVWVVVPQRQHHKSQAPPPPPPGSKQELRDYRRRVRLSRNSSQWLDVKEFCTSSECIEEMKREGWTVWATDLSESSVSLTEMTCSEVPLKLAMVMGREADGVTEEILAVAEKRVHLPLAGFNTSLNLQVATGMVLHQLFSICPNARGDMSEERRVCVRRSWYSNLAKSEAQREILLSHLDKPPPPYDSMHHIPPSSSMQDPS</sequence>
<accession>A0A250XBC5</accession>
<dbReference type="SUPFAM" id="SSF75217">
    <property type="entry name" value="alpha/beta knot"/>
    <property type="match status" value="1"/>
</dbReference>
<evidence type="ECO:0000256" key="4">
    <source>
        <dbReference type="SAM" id="MobiDB-lite"/>
    </source>
</evidence>
<comment type="caution">
    <text evidence="6">The sequence shown here is derived from an EMBL/GenBank/DDBJ whole genome shotgun (WGS) entry which is preliminary data.</text>
</comment>
<dbReference type="GO" id="GO:0002938">
    <property type="term" value="P:tRNA guanine ribose methylation"/>
    <property type="evidence" value="ECO:0007669"/>
    <property type="project" value="TreeGrafter"/>
</dbReference>
<keyword evidence="7" id="KW-1185">Reference proteome</keyword>
<dbReference type="InterPro" id="IPR033671">
    <property type="entry name" value="TrmH"/>
</dbReference>
<dbReference type="InterPro" id="IPR029026">
    <property type="entry name" value="tRNA_m1G_MTases_N"/>
</dbReference>
<dbReference type="GO" id="GO:0008173">
    <property type="term" value="F:RNA methyltransferase activity"/>
    <property type="evidence" value="ECO:0007669"/>
    <property type="project" value="InterPro"/>
</dbReference>
<keyword evidence="3" id="KW-0808">Transferase</keyword>
<dbReference type="EMBL" id="BEGY01000051">
    <property type="protein sequence ID" value="GAX80378.1"/>
    <property type="molecule type" value="Genomic_DNA"/>
</dbReference>
<keyword evidence="2" id="KW-0489">Methyltransferase</keyword>
<evidence type="ECO:0000256" key="3">
    <source>
        <dbReference type="ARBA" id="ARBA00022679"/>
    </source>
</evidence>
<evidence type="ECO:0000256" key="2">
    <source>
        <dbReference type="ARBA" id="ARBA00022603"/>
    </source>
</evidence>
<protein>
    <recommendedName>
        <fullName evidence="5">tRNA/rRNA methyltransferase SpoU type domain-containing protein</fullName>
    </recommendedName>
</protein>
<evidence type="ECO:0000256" key="1">
    <source>
        <dbReference type="ARBA" id="ARBA00022555"/>
    </source>
</evidence>
<dbReference type="InterPro" id="IPR029028">
    <property type="entry name" value="Alpha/beta_knot_MTases"/>
</dbReference>
<feature type="region of interest" description="Disordered" evidence="4">
    <location>
        <begin position="1"/>
        <end position="25"/>
    </location>
</feature>
<dbReference type="AlphaFoldDB" id="A0A250XBC5"/>
<evidence type="ECO:0000313" key="7">
    <source>
        <dbReference type="Proteomes" id="UP000232323"/>
    </source>
</evidence>
<feature type="region of interest" description="Disordered" evidence="4">
    <location>
        <begin position="266"/>
        <end position="290"/>
    </location>
</feature>
<reference evidence="6 7" key="1">
    <citation type="submission" date="2017-08" db="EMBL/GenBank/DDBJ databases">
        <title>Acidophilic green algal genome provides insights into adaptation to an acidic environment.</title>
        <authorList>
            <person name="Hirooka S."/>
            <person name="Hirose Y."/>
            <person name="Kanesaki Y."/>
            <person name="Higuchi S."/>
            <person name="Fujiwara T."/>
            <person name="Onuma R."/>
            <person name="Era A."/>
            <person name="Ohbayashi R."/>
            <person name="Uzuka A."/>
            <person name="Nozaki H."/>
            <person name="Yoshikawa H."/>
            <person name="Miyagishima S.Y."/>
        </authorList>
    </citation>
    <scope>NUCLEOTIDE SEQUENCE [LARGE SCALE GENOMIC DNA]</scope>
    <source>
        <strain evidence="6 7">NIES-2499</strain>
    </source>
</reference>
<organism evidence="6 7">
    <name type="scientific">Chlamydomonas eustigma</name>
    <dbReference type="NCBI Taxonomy" id="1157962"/>
    <lineage>
        <taxon>Eukaryota</taxon>
        <taxon>Viridiplantae</taxon>
        <taxon>Chlorophyta</taxon>
        <taxon>core chlorophytes</taxon>
        <taxon>Chlorophyceae</taxon>
        <taxon>CS clade</taxon>
        <taxon>Chlamydomonadales</taxon>
        <taxon>Chlamydomonadaceae</taxon>
        <taxon>Chlamydomonas</taxon>
    </lineage>
</organism>
<dbReference type="Gene3D" id="3.40.1280.10">
    <property type="match status" value="1"/>
</dbReference>
<dbReference type="Proteomes" id="UP000232323">
    <property type="component" value="Unassembled WGS sequence"/>
</dbReference>
<dbReference type="Pfam" id="PF00588">
    <property type="entry name" value="SpoU_methylase"/>
    <property type="match status" value="1"/>
</dbReference>
<proteinExistence type="predicted"/>
<keyword evidence="1" id="KW-0694">RNA-binding</keyword>
<gene>
    <name evidence="6" type="ORF">CEUSTIGMA_g7817.t1</name>
</gene>
<feature type="compositionally biased region" description="Acidic residues" evidence="4">
    <location>
        <begin position="15"/>
        <end position="24"/>
    </location>
</feature>
<feature type="domain" description="tRNA/rRNA methyltransferase SpoU type" evidence="5">
    <location>
        <begin position="120"/>
        <end position="224"/>
    </location>
</feature>
<dbReference type="GO" id="GO:0000049">
    <property type="term" value="F:tRNA binding"/>
    <property type="evidence" value="ECO:0007669"/>
    <property type="project" value="UniProtKB-KW"/>
</dbReference>
<dbReference type="STRING" id="1157962.A0A250XBC5"/>
<dbReference type="PANTHER" id="PTHR43453:SF3">
    <property type="entry name" value="TRNA_RRNA METHYLTRANSFERASE SPOU TYPE DOMAIN-CONTAINING PROTEIN"/>
    <property type="match status" value="1"/>
</dbReference>
<dbReference type="PANTHER" id="PTHR43453">
    <property type="entry name" value="RRNA METHYLASE-LIKE"/>
    <property type="match status" value="1"/>
</dbReference>
<name>A0A250XBC5_9CHLO</name>
<evidence type="ECO:0000313" key="6">
    <source>
        <dbReference type="EMBL" id="GAX80378.1"/>
    </source>
</evidence>
<dbReference type="InterPro" id="IPR001537">
    <property type="entry name" value="SpoU_MeTrfase"/>
</dbReference>